<dbReference type="SMART" id="SM00448">
    <property type="entry name" value="REC"/>
    <property type="match status" value="1"/>
</dbReference>
<comment type="catalytic activity">
    <reaction evidence="2">
        <text>2 GTP = 3',3'-c-di-GMP + 2 diphosphate</text>
        <dbReference type="Rhea" id="RHEA:24898"/>
        <dbReference type="ChEBI" id="CHEBI:33019"/>
        <dbReference type="ChEBI" id="CHEBI:37565"/>
        <dbReference type="ChEBI" id="CHEBI:58805"/>
        <dbReference type="EC" id="2.7.7.65"/>
    </reaction>
</comment>
<feature type="domain" description="Response regulatory" evidence="4">
    <location>
        <begin position="4"/>
        <end position="120"/>
    </location>
</feature>
<comment type="caution">
    <text evidence="6">The sequence shown here is derived from an EMBL/GenBank/DDBJ whole genome shotgun (WGS) entry which is preliminary data.</text>
</comment>
<dbReference type="OrthoDB" id="9812260at2"/>
<dbReference type="InterPro" id="IPR001789">
    <property type="entry name" value="Sig_transdc_resp-reg_receiver"/>
</dbReference>
<dbReference type="RefSeq" id="WP_008029500.1">
    <property type="nucleotide sequence ID" value="NZ_ACYY01000007.1"/>
</dbReference>
<keyword evidence="7" id="KW-1185">Reference proteome</keyword>
<dbReference type="NCBIfam" id="TIGR00254">
    <property type="entry name" value="GGDEF"/>
    <property type="match status" value="1"/>
</dbReference>
<dbReference type="eggNOG" id="COG3706">
    <property type="taxonomic scope" value="Bacteria"/>
</dbReference>
<dbReference type="Proteomes" id="UP000010121">
    <property type="component" value="Unassembled WGS sequence"/>
</dbReference>
<dbReference type="Pfam" id="PF00072">
    <property type="entry name" value="Response_reg"/>
    <property type="match status" value="1"/>
</dbReference>
<dbReference type="Gene3D" id="3.30.70.270">
    <property type="match status" value="1"/>
</dbReference>
<dbReference type="SMART" id="SM00267">
    <property type="entry name" value="GGDEF"/>
    <property type="match status" value="1"/>
</dbReference>
<accession>C8S055</accession>
<dbReference type="SUPFAM" id="SSF55073">
    <property type="entry name" value="Nucleotide cyclase"/>
    <property type="match status" value="1"/>
</dbReference>
<organism evidence="6 7">
    <name type="scientific">Rhodobacter ferrooxidans</name>
    <dbReference type="NCBI Taxonomy" id="371731"/>
    <lineage>
        <taxon>Bacteria</taxon>
        <taxon>Pseudomonadati</taxon>
        <taxon>Pseudomonadota</taxon>
        <taxon>Alphaproteobacteria</taxon>
        <taxon>Rhodobacterales</taxon>
        <taxon>Rhodobacter group</taxon>
        <taxon>Rhodobacter</taxon>
    </lineage>
</organism>
<proteinExistence type="predicted"/>
<feature type="modified residue" description="4-aspartylphosphate" evidence="3">
    <location>
        <position position="53"/>
    </location>
</feature>
<dbReference type="Gene3D" id="3.40.50.2300">
    <property type="match status" value="1"/>
</dbReference>
<evidence type="ECO:0000313" key="7">
    <source>
        <dbReference type="Proteomes" id="UP000010121"/>
    </source>
</evidence>
<dbReference type="STRING" id="371731.Rsw2DRAFT_1433"/>
<feature type="domain" description="GGDEF" evidence="5">
    <location>
        <begin position="321"/>
        <end position="456"/>
    </location>
</feature>
<sequence>MVGKILIVDDVATNRIVFKVKLGAACYQPILAADGESCLRLAHEAAPDLILLDLMLPDLTGIEVLTRLRADPVTCDIPVVMISASQDEDARLAALAAGADDFLTKPIDDLLLLARLRNLLRAREAVTELGPRGTHLHALGLAEGRADFVGPGCVALVAERTETGMRWRKDLTGVLHDSVLVLSREAALVEGGNGAAPDVFVIDADLGGPGGGLRLMSELRSRAATKHAAICIVRPVVSVESTAMAYDLGANDVFSSAVPPREMALRLRTLLRRKRLADTMRASVQDGLRLAVIDPLTGLYNRRYALPQLAAIAERAQEAGQGFAVMVIDLDRFKAVNDHWGHAAGDAVLVEVAERLTENLRKTDLLARIGGEEFLVVLPDSDLTDARATAERLCAVMQERPIQVQGGSLSVTVSIGLAISNPARQVEPVADIVDRADRALMLAKANGRNKVTISRSAA</sequence>
<dbReference type="GO" id="GO:0000160">
    <property type="term" value="P:phosphorelay signal transduction system"/>
    <property type="evidence" value="ECO:0007669"/>
    <property type="project" value="InterPro"/>
</dbReference>
<dbReference type="PANTHER" id="PTHR45138">
    <property type="entry name" value="REGULATORY COMPONENTS OF SENSORY TRANSDUCTION SYSTEM"/>
    <property type="match status" value="1"/>
</dbReference>
<dbReference type="InterPro" id="IPR050469">
    <property type="entry name" value="Diguanylate_Cyclase"/>
</dbReference>
<evidence type="ECO:0000256" key="1">
    <source>
        <dbReference type="ARBA" id="ARBA00012528"/>
    </source>
</evidence>
<dbReference type="InterPro" id="IPR043128">
    <property type="entry name" value="Rev_trsase/Diguanyl_cyclase"/>
</dbReference>
<dbReference type="SUPFAM" id="SSF52172">
    <property type="entry name" value="CheY-like"/>
    <property type="match status" value="2"/>
</dbReference>
<dbReference type="GO" id="GO:0043709">
    <property type="term" value="P:cell adhesion involved in single-species biofilm formation"/>
    <property type="evidence" value="ECO:0007669"/>
    <property type="project" value="TreeGrafter"/>
</dbReference>
<feature type="modified residue" description="4-aspartylphosphate" evidence="3">
    <location>
        <position position="203"/>
    </location>
</feature>
<dbReference type="EMBL" id="ACYY01000007">
    <property type="protein sequence ID" value="EEW25664.1"/>
    <property type="molecule type" value="Genomic_DNA"/>
</dbReference>
<feature type="domain" description="Response regulatory" evidence="4">
    <location>
        <begin position="153"/>
        <end position="271"/>
    </location>
</feature>
<dbReference type="InterPro" id="IPR000160">
    <property type="entry name" value="GGDEF_dom"/>
</dbReference>
<name>C8S055_9RHOB</name>
<dbReference type="PROSITE" id="PS50110">
    <property type="entry name" value="RESPONSE_REGULATORY"/>
    <property type="match status" value="2"/>
</dbReference>
<dbReference type="AlphaFoldDB" id="C8S055"/>
<evidence type="ECO:0000256" key="2">
    <source>
        <dbReference type="ARBA" id="ARBA00034247"/>
    </source>
</evidence>
<dbReference type="FunFam" id="3.30.70.270:FF:000001">
    <property type="entry name" value="Diguanylate cyclase domain protein"/>
    <property type="match status" value="1"/>
</dbReference>
<dbReference type="GO" id="GO:0005886">
    <property type="term" value="C:plasma membrane"/>
    <property type="evidence" value="ECO:0007669"/>
    <property type="project" value="TreeGrafter"/>
</dbReference>
<gene>
    <name evidence="6" type="ORF">Rsw2DRAFT_1433</name>
</gene>
<dbReference type="PROSITE" id="PS50887">
    <property type="entry name" value="GGDEF"/>
    <property type="match status" value="1"/>
</dbReference>
<dbReference type="eggNOG" id="COG0745">
    <property type="taxonomic scope" value="Bacteria"/>
</dbReference>
<evidence type="ECO:0000313" key="6">
    <source>
        <dbReference type="EMBL" id="EEW25664.1"/>
    </source>
</evidence>
<dbReference type="GO" id="GO:0052621">
    <property type="term" value="F:diguanylate cyclase activity"/>
    <property type="evidence" value="ECO:0007669"/>
    <property type="project" value="UniProtKB-EC"/>
</dbReference>
<dbReference type="CDD" id="cd01949">
    <property type="entry name" value="GGDEF"/>
    <property type="match status" value="1"/>
</dbReference>
<keyword evidence="3" id="KW-0597">Phosphoprotein</keyword>
<evidence type="ECO:0000259" key="4">
    <source>
        <dbReference type="PROSITE" id="PS50110"/>
    </source>
</evidence>
<dbReference type="Pfam" id="PF00990">
    <property type="entry name" value="GGDEF"/>
    <property type="match status" value="1"/>
</dbReference>
<dbReference type="EC" id="2.7.7.65" evidence="1"/>
<protein>
    <recommendedName>
        <fullName evidence="1">diguanylate cyclase</fullName>
        <ecNumber evidence="1">2.7.7.65</ecNumber>
    </recommendedName>
</protein>
<dbReference type="GO" id="GO:1902201">
    <property type="term" value="P:negative regulation of bacterial-type flagellum-dependent cell motility"/>
    <property type="evidence" value="ECO:0007669"/>
    <property type="project" value="TreeGrafter"/>
</dbReference>
<reference evidence="6 7" key="1">
    <citation type="submission" date="2009-08" db="EMBL/GenBank/DDBJ databases">
        <title>The draft genome of Rhodobacter sp. SW2.</title>
        <authorList>
            <consortium name="US DOE Joint Genome Institute (JGI-PGF)"/>
            <person name="Lucas S."/>
            <person name="Copeland A."/>
            <person name="Lapidus A."/>
            <person name="Glavina del Rio T."/>
            <person name="Tice H."/>
            <person name="Bruce D."/>
            <person name="Goodwin L."/>
            <person name="Pitluck S."/>
            <person name="Larimer F."/>
            <person name="Land M.L."/>
            <person name="Hauser L."/>
            <person name="Emerson D."/>
        </authorList>
    </citation>
    <scope>NUCLEOTIDE SEQUENCE [LARGE SCALE GENOMIC DNA]</scope>
    <source>
        <strain evidence="6 7">SW2</strain>
    </source>
</reference>
<dbReference type="PANTHER" id="PTHR45138:SF9">
    <property type="entry name" value="DIGUANYLATE CYCLASE DGCM-RELATED"/>
    <property type="match status" value="1"/>
</dbReference>
<dbReference type="InterPro" id="IPR029787">
    <property type="entry name" value="Nucleotide_cyclase"/>
</dbReference>
<evidence type="ECO:0000256" key="3">
    <source>
        <dbReference type="PROSITE-ProRule" id="PRU00169"/>
    </source>
</evidence>
<evidence type="ECO:0000259" key="5">
    <source>
        <dbReference type="PROSITE" id="PS50887"/>
    </source>
</evidence>
<dbReference type="InterPro" id="IPR011006">
    <property type="entry name" value="CheY-like_superfamily"/>
</dbReference>